<accession>A0AAP3CNX1</accession>
<proteinExistence type="predicted"/>
<sequence>MSYTLLEAIKLGQMTEDAVRYDEKIGLLLPDKRKAKGIGCLVRTIRNDCC</sequence>
<dbReference type="EMBL" id="JALAQA010000002">
    <property type="protein sequence ID" value="MCY8508590.1"/>
    <property type="molecule type" value="Genomic_DNA"/>
</dbReference>
<name>A0AAP3CNX1_BACMO</name>
<gene>
    <name evidence="1" type="ORF">MOD07_03345</name>
</gene>
<comment type="caution">
    <text evidence="1">The sequence shown here is derived from an EMBL/GenBank/DDBJ whole genome shotgun (WGS) entry which is preliminary data.</text>
</comment>
<dbReference type="AlphaFoldDB" id="A0AAP3CNX1"/>
<organism evidence="1 2">
    <name type="scientific">Bacillus mojavensis</name>
    <dbReference type="NCBI Taxonomy" id="72360"/>
    <lineage>
        <taxon>Bacteria</taxon>
        <taxon>Bacillati</taxon>
        <taxon>Bacillota</taxon>
        <taxon>Bacilli</taxon>
        <taxon>Bacillales</taxon>
        <taxon>Bacillaceae</taxon>
        <taxon>Bacillus</taxon>
    </lineage>
</organism>
<evidence type="ECO:0000313" key="1">
    <source>
        <dbReference type="EMBL" id="MCY8508590.1"/>
    </source>
</evidence>
<protein>
    <submittedName>
        <fullName evidence="1">Uncharacterized protein</fullName>
    </submittedName>
</protein>
<evidence type="ECO:0000313" key="2">
    <source>
        <dbReference type="Proteomes" id="UP001075387"/>
    </source>
</evidence>
<reference evidence="1" key="1">
    <citation type="submission" date="2022-02" db="EMBL/GenBank/DDBJ databases">
        <title>Crop Bioprotection Bacillus Genome Sequencing.</title>
        <authorList>
            <person name="Dunlap C."/>
        </authorList>
    </citation>
    <scope>NUCLEOTIDE SEQUENCE</scope>
    <source>
        <strain evidence="1">CK3O2B-54A</strain>
    </source>
</reference>
<dbReference type="Proteomes" id="UP001075387">
    <property type="component" value="Unassembled WGS sequence"/>
</dbReference>
<dbReference type="RefSeq" id="WP_268444970.1">
    <property type="nucleotide sequence ID" value="NZ_JALANC010000010.1"/>
</dbReference>